<dbReference type="PANTHER" id="PTHR42894">
    <property type="entry name" value="N-(5'-PHOSPHORIBOSYL)ANTHRANILATE ISOMERASE"/>
    <property type="match status" value="1"/>
</dbReference>
<comment type="pathway">
    <text evidence="2 9">Amino-acid biosynthesis; L-tryptophan biosynthesis; L-tryptophan from chorismate: step 3/5.</text>
</comment>
<dbReference type="PANTHER" id="PTHR42894:SF1">
    <property type="entry name" value="N-(5'-PHOSPHORIBOSYL)ANTHRANILATE ISOMERASE"/>
    <property type="match status" value="1"/>
</dbReference>
<evidence type="ECO:0000256" key="8">
    <source>
        <dbReference type="ARBA" id="ARBA00023235"/>
    </source>
</evidence>
<gene>
    <name evidence="9" type="primary">trpF</name>
    <name evidence="11" type="ORF">EDC27_2981</name>
</gene>
<dbReference type="EMBL" id="RJVA01000016">
    <property type="protein sequence ID" value="ROQ89865.1"/>
    <property type="molecule type" value="Genomic_DNA"/>
</dbReference>
<dbReference type="RefSeq" id="WP_123291424.1">
    <property type="nucleotide sequence ID" value="NZ_RJVA01000016.1"/>
</dbReference>
<dbReference type="EC" id="5.3.1.24" evidence="3 9"/>
<comment type="caution">
    <text evidence="11">The sequence shown here is derived from an EMBL/GenBank/DDBJ whole genome shotgun (WGS) entry which is preliminary data.</text>
</comment>
<sequence>MKPLTFREPIIQVAGILDLQECQTLVDLGVSWLGFPLRLTVHRQDVTEEEAAQIIASVPRYVTPVLITYEHRWREIHDLCRFLSVRAVQLHGPVAPEEVRRLKEVWPTLWVIKSVLVKPGVRAQECFQAVEPLLPFVDALITDTEDPDTGACGATGKTHDWSVSRWIVERCYRPVILAGGLTAENVADAIRTVRPAGVDAHTGLEDASGRKDPKKVAAFLREARAALANL</sequence>
<dbReference type="Proteomes" id="UP000276223">
    <property type="component" value="Unassembled WGS sequence"/>
</dbReference>
<dbReference type="SUPFAM" id="SSF51366">
    <property type="entry name" value="Ribulose-phoshate binding barrel"/>
    <property type="match status" value="1"/>
</dbReference>
<feature type="domain" description="N-(5'phosphoribosyl) anthranilate isomerase (PRAI)" evidence="10">
    <location>
        <begin position="13"/>
        <end position="220"/>
    </location>
</feature>
<dbReference type="InterPro" id="IPR044643">
    <property type="entry name" value="TrpF_fam"/>
</dbReference>
<dbReference type="InterPro" id="IPR011060">
    <property type="entry name" value="RibuloseP-bd_barrel"/>
</dbReference>
<dbReference type="GO" id="GO:0000162">
    <property type="term" value="P:L-tryptophan biosynthetic process"/>
    <property type="evidence" value="ECO:0007669"/>
    <property type="project" value="UniProtKB-UniRule"/>
</dbReference>
<dbReference type="InterPro" id="IPR013785">
    <property type="entry name" value="Aldolase_TIM"/>
</dbReference>
<evidence type="ECO:0000256" key="7">
    <source>
        <dbReference type="ARBA" id="ARBA00023141"/>
    </source>
</evidence>
<dbReference type="UniPathway" id="UPA00035">
    <property type="reaction ID" value="UER00042"/>
</dbReference>
<keyword evidence="6 9" id="KW-0822">Tryptophan biosynthesis</keyword>
<keyword evidence="5 9" id="KW-0028">Amino-acid biosynthesis</keyword>
<evidence type="ECO:0000256" key="5">
    <source>
        <dbReference type="ARBA" id="ARBA00022605"/>
    </source>
</evidence>
<keyword evidence="8 9" id="KW-0413">Isomerase</keyword>
<comment type="catalytic activity">
    <reaction evidence="1 9">
        <text>N-(5-phospho-beta-D-ribosyl)anthranilate = 1-(2-carboxyphenylamino)-1-deoxy-D-ribulose 5-phosphate</text>
        <dbReference type="Rhea" id="RHEA:21540"/>
        <dbReference type="ChEBI" id="CHEBI:18277"/>
        <dbReference type="ChEBI" id="CHEBI:58613"/>
        <dbReference type="EC" id="5.3.1.24"/>
    </reaction>
</comment>
<dbReference type="AlphaFoldDB" id="A0A3N1UER6"/>
<evidence type="ECO:0000256" key="3">
    <source>
        <dbReference type="ARBA" id="ARBA00012572"/>
    </source>
</evidence>
<evidence type="ECO:0000256" key="6">
    <source>
        <dbReference type="ARBA" id="ARBA00022822"/>
    </source>
</evidence>
<reference evidence="11 12" key="1">
    <citation type="submission" date="2018-11" db="EMBL/GenBank/DDBJ databases">
        <title>Genomic Encyclopedia of Type Strains, Phase IV (KMG-IV): sequencing the most valuable type-strain genomes for metagenomic binning, comparative biology and taxonomic classification.</title>
        <authorList>
            <person name="Goeker M."/>
        </authorList>
    </citation>
    <scope>NUCLEOTIDE SEQUENCE [LARGE SCALE GENOMIC DNA]</scope>
    <source>
        <strain evidence="11 12">DSM 22027</strain>
    </source>
</reference>
<organism evidence="11 12">
    <name type="scientific">Desulfosoma caldarium</name>
    <dbReference type="NCBI Taxonomy" id="610254"/>
    <lineage>
        <taxon>Bacteria</taxon>
        <taxon>Pseudomonadati</taxon>
        <taxon>Thermodesulfobacteriota</taxon>
        <taxon>Syntrophobacteria</taxon>
        <taxon>Syntrophobacterales</taxon>
        <taxon>Syntrophobacteraceae</taxon>
        <taxon>Desulfosoma</taxon>
    </lineage>
</organism>
<accession>A0A3N1UER6</accession>
<name>A0A3N1UER6_9BACT</name>
<dbReference type="Pfam" id="PF00697">
    <property type="entry name" value="PRAI"/>
    <property type="match status" value="1"/>
</dbReference>
<dbReference type="HAMAP" id="MF_00135">
    <property type="entry name" value="PRAI"/>
    <property type="match status" value="1"/>
</dbReference>
<keyword evidence="7 9" id="KW-0057">Aromatic amino acid biosynthesis</keyword>
<evidence type="ECO:0000313" key="11">
    <source>
        <dbReference type="EMBL" id="ROQ89865.1"/>
    </source>
</evidence>
<dbReference type="CDD" id="cd00405">
    <property type="entry name" value="PRAI"/>
    <property type="match status" value="1"/>
</dbReference>
<evidence type="ECO:0000313" key="12">
    <source>
        <dbReference type="Proteomes" id="UP000276223"/>
    </source>
</evidence>
<dbReference type="InterPro" id="IPR001240">
    <property type="entry name" value="PRAI_dom"/>
</dbReference>
<comment type="similarity">
    <text evidence="9">Belongs to the TrpF family.</text>
</comment>
<keyword evidence="12" id="KW-1185">Reference proteome</keyword>
<dbReference type="Gene3D" id="3.20.20.70">
    <property type="entry name" value="Aldolase class I"/>
    <property type="match status" value="1"/>
</dbReference>
<dbReference type="OrthoDB" id="9796196at2"/>
<proteinExistence type="inferred from homology"/>
<dbReference type="GO" id="GO:0004640">
    <property type="term" value="F:phosphoribosylanthranilate isomerase activity"/>
    <property type="evidence" value="ECO:0007669"/>
    <property type="project" value="UniProtKB-UniRule"/>
</dbReference>
<evidence type="ECO:0000256" key="4">
    <source>
        <dbReference type="ARBA" id="ARBA00022272"/>
    </source>
</evidence>
<evidence type="ECO:0000256" key="2">
    <source>
        <dbReference type="ARBA" id="ARBA00004664"/>
    </source>
</evidence>
<evidence type="ECO:0000256" key="9">
    <source>
        <dbReference type="HAMAP-Rule" id="MF_00135"/>
    </source>
</evidence>
<protein>
    <recommendedName>
        <fullName evidence="4 9">N-(5'-phosphoribosyl)anthranilate isomerase</fullName>
        <shortName evidence="9">PRAI</shortName>
        <ecNumber evidence="3 9">5.3.1.24</ecNumber>
    </recommendedName>
</protein>
<evidence type="ECO:0000259" key="10">
    <source>
        <dbReference type="Pfam" id="PF00697"/>
    </source>
</evidence>
<evidence type="ECO:0000256" key="1">
    <source>
        <dbReference type="ARBA" id="ARBA00001164"/>
    </source>
</evidence>